<dbReference type="PANTHER" id="PTHR43670">
    <property type="entry name" value="HEAT SHOCK PROTEIN 26"/>
    <property type="match status" value="1"/>
</dbReference>
<feature type="region of interest" description="Disordered" evidence="6">
    <location>
        <begin position="1"/>
        <end position="26"/>
    </location>
</feature>
<dbReference type="Pfam" id="PF00011">
    <property type="entry name" value="HSP20"/>
    <property type="match status" value="1"/>
</dbReference>
<evidence type="ECO:0000256" key="4">
    <source>
        <dbReference type="PROSITE-ProRule" id="PRU00285"/>
    </source>
</evidence>
<feature type="compositionally biased region" description="Low complexity" evidence="6">
    <location>
        <begin position="1"/>
        <end position="13"/>
    </location>
</feature>
<comment type="similarity">
    <text evidence="4 5">Belongs to the small heat shock protein (HSP20) family.</text>
</comment>
<accession>A0ABC8QQL9</accession>
<dbReference type="CDD" id="cd00298">
    <property type="entry name" value="ACD_sHsps_p23-like"/>
    <property type="match status" value="1"/>
</dbReference>
<keyword evidence="3" id="KW-0611">Plant defense</keyword>
<dbReference type="InterPro" id="IPR008978">
    <property type="entry name" value="HSP20-like_chaperone"/>
</dbReference>
<proteinExistence type="inferred from homology"/>
<dbReference type="EMBL" id="CAUOFW020000686">
    <property type="protein sequence ID" value="CAK9135018.1"/>
    <property type="molecule type" value="Genomic_DNA"/>
</dbReference>
<name>A0ABC8QQL9_9AQUA</name>
<dbReference type="GO" id="GO:0006952">
    <property type="term" value="P:defense response"/>
    <property type="evidence" value="ECO:0007669"/>
    <property type="project" value="UniProtKB-KW"/>
</dbReference>
<evidence type="ECO:0000256" key="1">
    <source>
        <dbReference type="ARBA" id="ARBA00004162"/>
    </source>
</evidence>
<feature type="transmembrane region" description="Helical" evidence="7">
    <location>
        <begin position="188"/>
        <end position="210"/>
    </location>
</feature>
<keyword evidence="7" id="KW-0472">Membrane</keyword>
<evidence type="ECO:0000259" key="8">
    <source>
        <dbReference type="PROSITE" id="PS01031"/>
    </source>
</evidence>
<dbReference type="PANTHER" id="PTHR43670:SF114">
    <property type="entry name" value="OS05G0592000 PROTEIN"/>
    <property type="match status" value="1"/>
</dbReference>
<protein>
    <recommendedName>
        <fullName evidence="8">SHSP domain-containing protein</fullName>
    </recommendedName>
</protein>
<dbReference type="InterPro" id="IPR002068">
    <property type="entry name" value="A-crystallin/Hsp20_dom"/>
</dbReference>
<dbReference type="AlphaFoldDB" id="A0ABC8QQL9"/>
<dbReference type="SUPFAM" id="SSF49764">
    <property type="entry name" value="HSP20-like chaperones"/>
    <property type="match status" value="1"/>
</dbReference>
<evidence type="ECO:0000313" key="10">
    <source>
        <dbReference type="Proteomes" id="UP001642360"/>
    </source>
</evidence>
<evidence type="ECO:0000313" key="9">
    <source>
        <dbReference type="EMBL" id="CAK9135018.1"/>
    </source>
</evidence>
<dbReference type="Gene3D" id="2.60.40.790">
    <property type="match status" value="1"/>
</dbReference>
<reference evidence="9 10" key="1">
    <citation type="submission" date="2024-02" db="EMBL/GenBank/DDBJ databases">
        <authorList>
            <person name="Vignale AGUSTIN F."/>
            <person name="Sosa J E."/>
            <person name="Modenutti C."/>
        </authorList>
    </citation>
    <scope>NUCLEOTIDE SEQUENCE [LARGE SCALE GENOMIC DNA]</scope>
</reference>
<comment type="caution">
    <text evidence="9">The sequence shown here is derived from an EMBL/GenBank/DDBJ whole genome shotgun (WGS) entry which is preliminary data.</text>
</comment>
<feature type="compositionally biased region" description="Polar residues" evidence="6">
    <location>
        <begin position="111"/>
        <end position="122"/>
    </location>
</feature>
<keyword evidence="2" id="KW-1003">Cell membrane</keyword>
<gene>
    <name evidence="9" type="ORF">ILEXP_LOCUS1941</name>
</gene>
<comment type="subcellular location">
    <subcellularLocation>
        <location evidence="1">Cell membrane</location>
        <topology evidence="1">Single-pass membrane protein</topology>
    </subcellularLocation>
</comment>
<evidence type="ECO:0000256" key="2">
    <source>
        <dbReference type="ARBA" id="ARBA00022475"/>
    </source>
</evidence>
<evidence type="ECO:0000256" key="5">
    <source>
        <dbReference type="RuleBase" id="RU003616"/>
    </source>
</evidence>
<feature type="compositionally biased region" description="Polar residues" evidence="6">
    <location>
        <begin position="166"/>
        <end position="178"/>
    </location>
</feature>
<evidence type="ECO:0000256" key="6">
    <source>
        <dbReference type="SAM" id="MobiDB-lite"/>
    </source>
</evidence>
<dbReference type="Proteomes" id="UP001642360">
    <property type="component" value="Unassembled WGS sequence"/>
</dbReference>
<dbReference type="PROSITE" id="PS01031">
    <property type="entry name" value="SHSP"/>
    <property type="match status" value="1"/>
</dbReference>
<sequence length="218" mass="24282">MAATKARASASATQTPPPVDDEFEPFSRWHREEKSDTLEVHVPEFKKEELRVQLTSPGMIKISGERQVDATKRSRFYKEVRVPKDCNANGIHAKFISGRLHVIMPKKTIEENQPVTTQQLQPDKSPVPETGEDQATMKAATSPESGKAKEKMNMPPSQDEAPRDGNSFTKSDIQQEQSGTRLKKFNKVAVSIAAMVAAAVVIGAYVKYMYKSLDDMLM</sequence>
<feature type="region of interest" description="Disordered" evidence="6">
    <location>
        <begin position="110"/>
        <end position="178"/>
    </location>
</feature>
<evidence type="ECO:0000256" key="7">
    <source>
        <dbReference type="SAM" id="Phobius"/>
    </source>
</evidence>
<evidence type="ECO:0000256" key="3">
    <source>
        <dbReference type="ARBA" id="ARBA00022821"/>
    </source>
</evidence>
<keyword evidence="7" id="KW-0812">Transmembrane</keyword>
<feature type="domain" description="SHSP" evidence="8">
    <location>
        <begin position="17"/>
        <end position="123"/>
    </location>
</feature>
<keyword evidence="7" id="KW-1133">Transmembrane helix</keyword>
<dbReference type="GO" id="GO:0005886">
    <property type="term" value="C:plasma membrane"/>
    <property type="evidence" value="ECO:0007669"/>
    <property type="project" value="UniProtKB-SubCell"/>
</dbReference>
<keyword evidence="10" id="KW-1185">Reference proteome</keyword>
<organism evidence="9 10">
    <name type="scientific">Ilex paraguariensis</name>
    <name type="common">yerba mate</name>
    <dbReference type="NCBI Taxonomy" id="185542"/>
    <lineage>
        <taxon>Eukaryota</taxon>
        <taxon>Viridiplantae</taxon>
        <taxon>Streptophyta</taxon>
        <taxon>Embryophyta</taxon>
        <taxon>Tracheophyta</taxon>
        <taxon>Spermatophyta</taxon>
        <taxon>Magnoliopsida</taxon>
        <taxon>eudicotyledons</taxon>
        <taxon>Gunneridae</taxon>
        <taxon>Pentapetalae</taxon>
        <taxon>asterids</taxon>
        <taxon>campanulids</taxon>
        <taxon>Aquifoliales</taxon>
        <taxon>Aquifoliaceae</taxon>
        <taxon>Ilex</taxon>
    </lineage>
</organism>